<sequence>MPADQHEDLYSKTVLEVQLKSCLSHVICITWRLRYPCRIPLRQPSCHLQVSSAVIVQGPDPILLPVKPSPFDDDLSLTATAYQGG</sequence>
<name>A0ABC9WW56_GRUJA</name>
<evidence type="ECO:0000313" key="2">
    <source>
        <dbReference type="Proteomes" id="UP001623348"/>
    </source>
</evidence>
<organism evidence="1 2">
    <name type="scientific">Grus japonensis</name>
    <name type="common">Japanese crane</name>
    <name type="synonym">Red-crowned crane</name>
    <dbReference type="NCBI Taxonomy" id="30415"/>
    <lineage>
        <taxon>Eukaryota</taxon>
        <taxon>Metazoa</taxon>
        <taxon>Chordata</taxon>
        <taxon>Craniata</taxon>
        <taxon>Vertebrata</taxon>
        <taxon>Euteleostomi</taxon>
        <taxon>Archelosauria</taxon>
        <taxon>Archosauria</taxon>
        <taxon>Dinosauria</taxon>
        <taxon>Saurischia</taxon>
        <taxon>Theropoda</taxon>
        <taxon>Coelurosauria</taxon>
        <taxon>Aves</taxon>
        <taxon>Neognathae</taxon>
        <taxon>Neoaves</taxon>
        <taxon>Gruiformes</taxon>
        <taxon>Gruidae</taxon>
        <taxon>Grus</taxon>
    </lineage>
</organism>
<dbReference type="EMBL" id="BAAFJT010000004">
    <property type="protein sequence ID" value="GAB0189426.1"/>
    <property type="molecule type" value="Genomic_DNA"/>
</dbReference>
<keyword evidence="2" id="KW-1185">Reference proteome</keyword>
<dbReference type="Proteomes" id="UP001623348">
    <property type="component" value="Unassembled WGS sequence"/>
</dbReference>
<gene>
    <name evidence="1" type="ORF">GRJ2_001407900</name>
</gene>
<accession>A0ABC9WW56</accession>
<evidence type="ECO:0000313" key="1">
    <source>
        <dbReference type="EMBL" id="GAB0189426.1"/>
    </source>
</evidence>
<protein>
    <submittedName>
        <fullName evidence="1">Uncharacterized protein</fullName>
    </submittedName>
</protein>
<comment type="caution">
    <text evidence="1">The sequence shown here is derived from an EMBL/GenBank/DDBJ whole genome shotgun (WGS) entry which is preliminary data.</text>
</comment>
<dbReference type="AlphaFoldDB" id="A0ABC9WW56"/>
<reference evidence="1 2" key="1">
    <citation type="submission" date="2024-06" db="EMBL/GenBank/DDBJ databases">
        <title>The draft genome of Grus japonensis, version 3.</title>
        <authorList>
            <person name="Nabeshima K."/>
            <person name="Suzuki S."/>
            <person name="Onuma M."/>
        </authorList>
    </citation>
    <scope>NUCLEOTIDE SEQUENCE [LARGE SCALE GENOMIC DNA]</scope>
    <source>
        <strain evidence="1 2">451A</strain>
    </source>
</reference>
<proteinExistence type="predicted"/>